<comment type="similarity">
    <text evidence="13">Belongs to the ARTD/PARP family.</text>
</comment>
<dbReference type="GO" id="GO:0003677">
    <property type="term" value="F:DNA binding"/>
    <property type="evidence" value="ECO:0007669"/>
    <property type="project" value="UniProtKB-KW"/>
</dbReference>
<dbReference type="PANTHER" id="PTHR10459:SF60">
    <property type="entry name" value="POLY [ADP-RIBOSE] POLYMERASE 2"/>
    <property type="match status" value="1"/>
</dbReference>
<dbReference type="GeneID" id="68113470"/>
<dbReference type="InterPro" id="IPR008893">
    <property type="entry name" value="WGR_domain"/>
</dbReference>
<dbReference type="PROSITE" id="PS51977">
    <property type="entry name" value="WGR"/>
    <property type="match status" value="1"/>
</dbReference>
<evidence type="ECO:0000256" key="3">
    <source>
        <dbReference type="ARBA" id="ARBA00022679"/>
    </source>
</evidence>
<dbReference type="Gene3D" id="3.40.50.10190">
    <property type="entry name" value="BRCT domain"/>
    <property type="match status" value="1"/>
</dbReference>
<feature type="domain" description="PARP catalytic" evidence="18">
    <location>
        <begin position="412"/>
        <end position="641"/>
    </location>
</feature>
<dbReference type="PROSITE" id="PS51059">
    <property type="entry name" value="PARP_CATALYTIC"/>
    <property type="match status" value="1"/>
</dbReference>
<dbReference type="Gene3D" id="2.20.140.10">
    <property type="entry name" value="WGR domain"/>
    <property type="match status" value="1"/>
</dbReference>
<evidence type="ECO:0000256" key="7">
    <source>
        <dbReference type="ARBA" id="ARBA00022765"/>
    </source>
</evidence>
<dbReference type="GO" id="GO:0005730">
    <property type="term" value="C:nucleolus"/>
    <property type="evidence" value="ECO:0007669"/>
    <property type="project" value="TreeGrafter"/>
</dbReference>
<evidence type="ECO:0000256" key="9">
    <source>
        <dbReference type="ARBA" id="ARBA00022833"/>
    </source>
</evidence>
<feature type="compositionally biased region" description="Acidic residues" evidence="16">
    <location>
        <begin position="268"/>
        <end position="279"/>
    </location>
</feature>
<keyword evidence="5" id="KW-0479">Metal-binding</keyword>
<dbReference type="GO" id="GO:0008270">
    <property type="term" value="F:zinc ion binding"/>
    <property type="evidence" value="ECO:0007669"/>
    <property type="project" value="UniProtKB-KW"/>
</dbReference>
<reference evidence="21 22" key="1">
    <citation type="journal article" date="2019" name="Sci. Rep.">
        <title>Nanopore sequencing improves the draft genome of the human pathogenic amoeba Naegleria fowleri.</title>
        <authorList>
            <person name="Liechti N."/>
            <person name="Schurch N."/>
            <person name="Bruggmann R."/>
            <person name="Wittwer M."/>
        </authorList>
    </citation>
    <scope>NUCLEOTIDE SEQUENCE [LARGE SCALE GENOMIC DNA]</scope>
    <source>
        <strain evidence="21 22">ATCC 30894</strain>
    </source>
</reference>
<dbReference type="InterPro" id="IPR036616">
    <property type="entry name" value="Poly(ADP-ribose)pol_reg_dom_sf"/>
</dbReference>
<dbReference type="CDD" id="cd01437">
    <property type="entry name" value="parp_like"/>
    <property type="match status" value="1"/>
</dbReference>
<keyword evidence="12" id="KW-0539">Nucleus</keyword>
<dbReference type="EMBL" id="VFQX01000051">
    <property type="protein sequence ID" value="KAF0974778.1"/>
    <property type="molecule type" value="Genomic_DNA"/>
</dbReference>
<dbReference type="FunFam" id="3.90.228.10:FF:000002">
    <property type="entry name" value="Poly [ADP-ribose] polymerase"/>
    <property type="match status" value="1"/>
</dbReference>
<dbReference type="FunFam" id="1.20.142.10:FF:000001">
    <property type="entry name" value="Poly [ADP-ribose] polymerase"/>
    <property type="match status" value="1"/>
</dbReference>
<dbReference type="SUPFAM" id="SSF47587">
    <property type="entry name" value="Domain of poly(ADP-ribose) polymerase"/>
    <property type="match status" value="1"/>
</dbReference>
<protein>
    <recommendedName>
        <fullName evidence="15">Poly [ADP-ribose] polymerase</fullName>
        <shortName evidence="15">PARP</shortName>
        <ecNumber evidence="15">2.4.2.-</ecNumber>
    </recommendedName>
</protein>
<evidence type="ECO:0000256" key="1">
    <source>
        <dbReference type="ARBA" id="ARBA00004123"/>
    </source>
</evidence>
<evidence type="ECO:0000256" key="5">
    <source>
        <dbReference type="ARBA" id="ARBA00022723"/>
    </source>
</evidence>
<dbReference type="OMA" id="HHITTDN"/>
<dbReference type="GO" id="GO:0070212">
    <property type="term" value="P:protein poly-ADP-ribosylation"/>
    <property type="evidence" value="ECO:0007669"/>
    <property type="project" value="TreeGrafter"/>
</dbReference>
<dbReference type="OrthoDB" id="429950at2759"/>
<evidence type="ECO:0000256" key="12">
    <source>
        <dbReference type="ARBA" id="ARBA00023242"/>
    </source>
</evidence>
<keyword evidence="7" id="KW-0013">ADP-ribosylation</keyword>
<feature type="region of interest" description="Disordered" evidence="16">
    <location>
        <begin position="268"/>
        <end position="290"/>
    </location>
</feature>
<dbReference type="InterPro" id="IPR036420">
    <property type="entry name" value="BRCT_dom_sf"/>
</dbReference>
<dbReference type="AlphaFoldDB" id="A0A6A5BKS8"/>
<dbReference type="GO" id="GO:1990404">
    <property type="term" value="F:NAD+-protein mono-ADP-ribosyltransferase activity"/>
    <property type="evidence" value="ECO:0007669"/>
    <property type="project" value="TreeGrafter"/>
</dbReference>
<dbReference type="GO" id="GO:0006302">
    <property type="term" value="P:double-strand break repair"/>
    <property type="evidence" value="ECO:0007669"/>
    <property type="project" value="TreeGrafter"/>
</dbReference>
<feature type="region of interest" description="Disordered" evidence="16">
    <location>
        <begin position="93"/>
        <end position="161"/>
    </location>
</feature>
<proteinExistence type="inferred from homology"/>
<feature type="compositionally biased region" description="Basic and acidic residues" evidence="16">
    <location>
        <begin position="280"/>
        <end position="290"/>
    </location>
</feature>
<dbReference type="InterPro" id="IPR001357">
    <property type="entry name" value="BRCT_dom"/>
</dbReference>
<dbReference type="SMART" id="SM00773">
    <property type="entry name" value="WGR"/>
    <property type="match status" value="1"/>
</dbReference>
<dbReference type="VEuPathDB" id="AmoebaDB:NF0020740"/>
<dbReference type="InterPro" id="IPR012317">
    <property type="entry name" value="Poly(ADP-ribose)pol_cat_dom"/>
</dbReference>
<feature type="domain" description="PARP alpha-helical" evidence="19">
    <location>
        <begin position="289"/>
        <end position="405"/>
    </location>
</feature>
<evidence type="ECO:0000256" key="6">
    <source>
        <dbReference type="ARBA" id="ARBA00022737"/>
    </source>
</evidence>
<dbReference type="PANTHER" id="PTHR10459">
    <property type="entry name" value="DNA LIGASE"/>
    <property type="match status" value="1"/>
</dbReference>
<dbReference type="SUPFAM" id="SSF142921">
    <property type="entry name" value="WGR domain-like"/>
    <property type="match status" value="1"/>
</dbReference>
<feature type="compositionally biased region" description="Acidic residues" evidence="16">
    <location>
        <begin position="121"/>
        <end position="132"/>
    </location>
</feature>
<dbReference type="Gene3D" id="3.90.228.10">
    <property type="match status" value="1"/>
</dbReference>
<evidence type="ECO:0000259" key="20">
    <source>
        <dbReference type="PROSITE" id="PS51977"/>
    </source>
</evidence>
<evidence type="ECO:0000256" key="16">
    <source>
        <dbReference type="SAM" id="MobiDB-lite"/>
    </source>
</evidence>
<evidence type="ECO:0000256" key="2">
    <source>
        <dbReference type="ARBA" id="ARBA00022676"/>
    </source>
</evidence>
<dbReference type="VEuPathDB" id="AmoebaDB:FDP41_006252"/>
<feature type="domain" description="WGR" evidence="20">
    <location>
        <begin position="163"/>
        <end position="257"/>
    </location>
</feature>
<keyword evidence="3 15" id="KW-0808">Transferase</keyword>
<dbReference type="EC" id="2.4.2.-" evidence="15"/>
<dbReference type="PROSITE" id="PS51060">
    <property type="entry name" value="PARP_ALPHA_HD"/>
    <property type="match status" value="1"/>
</dbReference>
<dbReference type="GO" id="GO:0016779">
    <property type="term" value="F:nucleotidyltransferase activity"/>
    <property type="evidence" value="ECO:0007669"/>
    <property type="project" value="UniProtKB-KW"/>
</dbReference>
<evidence type="ECO:0000313" key="21">
    <source>
        <dbReference type="EMBL" id="KAF0974778.1"/>
    </source>
</evidence>
<evidence type="ECO:0000256" key="11">
    <source>
        <dbReference type="ARBA" id="ARBA00023125"/>
    </source>
</evidence>
<evidence type="ECO:0000256" key="13">
    <source>
        <dbReference type="ARBA" id="ARBA00024347"/>
    </source>
</evidence>
<evidence type="ECO:0000313" key="22">
    <source>
        <dbReference type="Proteomes" id="UP000444721"/>
    </source>
</evidence>
<keyword evidence="2 15" id="KW-0328">Glycosyltransferase</keyword>
<feature type="domain" description="BRCT" evidence="17">
    <location>
        <begin position="1"/>
        <end position="89"/>
    </location>
</feature>
<evidence type="ECO:0000259" key="17">
    <source>
        <dbReference type="PROSITE" id="PS50172"/>
    </source>
</evidence>
<dbReference type="Pfam" id="PF02877">
    <property type="entry name" value="PARP_reg"/>
    <property type="match status" value="1"/>
</dbReference>
<evidence type="ECO:0000256" key="4">
    <source>
        <dbReference type="ARBA" id="ARBA00022695"/>
    </source>
</evidence>
<evidence type="ECO:0000259" key="18">
    <source>
        <dbReference type="PROSITE" id="PS51059"/>
    </source>
</evidence>
<dbReference type="PROSITE" id="PS50172">
    <property type="entry name" value="BRCT"/>
    <property type="match status" value="1"/>
</dbReference>
<keyword evidence="4" id="KW-0548">Nucleotidyltransferase</keyword>
<organism evidence="21 22">
    <name type="scientific">Naegleria fowleri</name>
    <name type="common">Brain eating amoeba</name>
    <dbReference type="NCBI Taxonomy" id="5763"/>
    <lineage>
        <taxon>Eukaryota</taxon>
        <taxon>Discoba</taxon>
        <taxon>Heterolobosea</taxon>
        <taxon>Tetramitia</taxon>
        <taxon>Eutetramitia</taxon>
        <taxon>Vahlkampfiidae</taxon>
        <taxon>Naegleria</taxon>
    </lineage>
</organism>
<dbReference type="Pfam" id="PF00644">
    <property type="entry name" value="PARP"/>
    <property type="match status" value="1"/>
</dbReference>
<dbReference type="GO" id="GO:0003950">
    <property type="term" value="F:NAD+ poly-ADP-ribosyltransferase activity"/>
    <property type="evidence" value="ECO:0007669"/>
    <property type="project" value="UniProtKB-UniRule"/>
</dbReference>
<dbReference type="VEuPathDB" id="AmoebaDB:NfTy_077120"/>
<keyword evidence="8" id="KW-0863">Zinc-finger</keyword>
<evidence type="ECO:0000256" key="14">
    <source>
        <dbReference type="ARBA" id="ARBA00033987"/>
    </source>
</evidence>
<dbReference type="SUPFAM" id="SSF52113">
    <property type="entry name" value="BRCT domain"/>
    <property type="match status" value="1"/>
</dbReference>
<comment type="catalytic activity">
    <reaction evidence="14">
        <text>NAD(+) + (ADP-D-ribosyl)n-acceptor = nicotinamide + (ADP-D-ribosyl)n+1-acceptor + H(+).</text>
        <dbReference type="EC" id="2.4.2.30"/>
    </reaction>
</comment>
<keyword evidence="22" id="KW-1185">Reference proteome</keyword>
<accession>A0A6A5BKS8</accession>
<evidence type="ECO:0000256" key="10">
    <source>
        <dbReference type="ARBA" id="ARBA00023027"/>
    </source>
</evidence>
<dbReference type="Proteomes" id="UP000444721">
    <property type="component" value="Unassembled WGS sequence"/>
</dbReference>
<name>A0A6A5BKS8_NAEFO</name>
<keyword evidence="11" id="KW-0238">DNA-binding</keyword>
<evidence type="ECO:0000256" key="8">
    <source>
        <dbReference type="ARBA" id="ARBA00022771"/>
    </source>
</evidence>
<dbReference type="InterPro" id="IPR004102">
    <property type="entry name" value="Poly(ADP-ribose)pol_reg_dom"/>
</dbReference>
<dbReference type="Gene3D" id="1.20.142.10">
    <property type="entry name" value="Poly(ADP-ribose) polymerase, regulatory domain"/>
    <property type="match status" value="1"/>
</dbReference>
<dbReference type="InterPro" id="IPR050800">
    <property type="entry name" value="ARTD/PARP"/>
</dbReference>
<comment type="subcellular location">
    <subcellularLocation>
        <location evidence="1">Nucleus</location>
    </subcellularLocation>
</comment>
<dbReference type="InterPro" id="IPR036930">
    <property type="entry name" value="WGR_dom_sf"/>
</dbReference>
<gene>
    <name evidence="21" type="ORF">FDP41_006252</name>
</gene>
<dbReference type="Pfam" id="PF16589">
    <property type="entry name" value="BRCT_2"/>
    <property type="match status" value="1"/>
</dbReference>
<dbReference type="Pfam" id="PF05406">
    <property type="entry name" value="WGR"/>
    <property type="match status" value="1"/>
</dbReference>
<dbReference type="RefSeq" id="XP_044559491.1">
    <property type="nucleotide sequence ID" value="XM_044709867.1"/>
</dbReference>
<evidence type="ECO:0000256" key="15">
    <source>
        <dbReference type="RuleBase" id="RU362114"/>
    </source>
</evidence>
<dbReference type="FunFam" id="2.20.140.10:FF:000001">
    <property type="entry name" value="Poly [ADP-ribose] polymerase"/>
    <property type="match status" value="1"/>
</dbReference>
<dbReference type="SUPFAM" id="SSF56399">
    <property type="entry name" value="ADP-ribosylation"/>
    <property type="match status" value="1"/>
</dbReference>
<keyword evidence="9" id="KW-0862">Zinc</keyword>
<comment type="caution">
    <text evidence="21">The sequence shown here is derived from an EMBL/GenBank/DDBJ whole genome shotgun (WGS) entry which is preliminary data.</text>
</comment>
<evidence type="ECO:0000259" key="19">
    <source>
        <dbReference type="PROSITE" id="PS51060"/>
    </source>
</evidence>
<keyword evidence="6" id="KW-0677">Repeat</keyword>
<sequence length="641" mass="71974">MFKGKSFMFIGLAGGEKAKLVEMIEEEEGEIHKSIKNDTSFLIATEKAVKEGGATVASAFEKGVVVVKNSFIIDCVDQSKLLSADSYTFDKDGNIGKTSNAASSSSSDDSNKKKRKKKDEDNDEDNEDDEESEEKKVEPESKKKKIVSTGKVPVDEESGMQTSGKVLVEGKDIWSATLNQTNASANNNKFYVIQLIESGSKYYVFNRWGRVGAKGQSKLTAFGSLDKAKADFKKKFKEKTSNTWENRDNFKFVKGKYDFIELDYDDDEDEAKEDDDEKMSDDKDKPIPDSKLPKRVQELIKFISNKTFINDLLKEYEIDTNKLPLGKLSKNQVQKGYEILKKIQDVLDGKNTSDDLESLSSRFFTLIPHNFGRNTPPVINKTLLKKKIELVESLAELEVASKIISHEKKTENPIDTIYNDLHTELTPVDKNSEEWKWIDKFIQNTHAPTHSSYTLELQDAFVVKREGEAEKYIEKSKDIANKQLLFHGSRSTNFIGILSQGLRIAPPEAPATGYMFGKGVYFADMCSKSANYCHSHLSDNCGLLLLTEVALGSTYNKTQSEFVTKLPGGLHSTWGQGATEPSSSEFLEIDSVCGGQKVQVPLGKPVKTNRSSSLLYNEYIIYDTAQANLRYLTKCKFHNKY</sequence>
<keyword evidence="10 15" id="KW-0520">NAD</keyword>